<keyword evidence="1 4" id="KW-0808">Transferase</keyword>
<evidence type="ECO:0000259" key="3">
    <source>
        <dbReference type="PROSITE" id="PS50206"/>
    </source>
</evidence>
<keyword evidence="2" id="KW-0677">Repeat</keyword>
<dbReference type="PANTHER" id="PTHR11364">
    <property type="entry name" value="THIOSULFATE SULFERTANSFERASE"/>
    <property type="match status" value="1"/>
</dbReference>
<dbReference type="AlphaFoldDB" id="A0A3B0SAE1"/>
<sequence length="199" mass="22059">MTEIQQNTQGFTRPDHLIETEWLAQNMHRPGLRIFDCGVVSKPHPDPELRKKYPVKPQSGRGTYEAAHIPGAGFIDVVEDLTDKTTELPLMMPPFDHVVGRLSHAGIGDGTQVVLYSATNPMWATRVWWMLRAVGFDNAVILNGGLAKWVAEKRLVSQGIDAYEPAEFKPVLRPELFVDKKTVLAALGDGPTLLIHALS</sequence>
<evidence type="ECO:0000313" key="4">
    <source>
        <dbReference type="EMBL" id="VAW00953.1"/>
    </source>
</evidence>
<dbReference type="InterPro" id="IPR036873">
    <property type="entry name" value="Rhodanese-like_dom_sf"/>
</dbReference>
<dbReference type="SUPFAM" id="SSF52821">
    <property type="entry name" value="Rhodanese/Cell cycle control phosphatase"/>
    <property type="match status" value="1"/>
</dbReference>
<dbReference type="PROSITE" id="PS00380">
    <property type="entry name" value="RHODANESE_1"/>
    <property type="match status" value="1"/>
</dbReference>
<dbReference type="PANTHER" id="PTHR11364:SF27">
    <property type="entry name" value="SULFURTRANSFERASE"/>
    <property type="match status" value="1"/>
</dbReference>
<organism evidence="4">
    <name type="scientific">hydrothermal vent metagenome</name>
    <dbReference type="NCBI Taxonomy" id="652676"/>
    <lineage>
        <taxon>unclassified sequences</taxon>
        <taxon>metagenomes</taxon>
        <taxon>ecological metagenomes</taxon>
    </lineage>
</organism>
<dbReference type="PROSITE" id="PS50206">
    <property type="entry name" value="RHODANESE_3"/>
    <property type="match status" value="1"/>
</dbReference>
<dbReference type="Pfam" id="PF00581">
    <property type="entry name" value="Rhodanese"/>
    <property type="match status" value="1"/>
</dbReference>
<name>A0A3B0SAE1_9ZZZZ</name>
<dbReference type="InterPro" id="IPR001763">
    <property type="entry name" value="Rhodanese-like_dom"/>
</dbReference>
<dbReference type="InterPro" id="IPR045078">
    <property type="entry name" value="TST/MPST-like"/>
</dbReference>
<feature type="domain" description="Rhodanese" evidence="3">
    <location>
        <begin position="64"/>
        <end position="158"/>
    </location>
</feature>
<reference evidence="4" key="1">
    <citation type="submission" date="2018-06" db="EMBL/GenBank/DDBJ databases">
        <authorList>
            <person name="Zhirakovskaya E."/>
        </authorList>
    </citation>
    <scope>NUCLEOTIDE SEQUENCE</scope>
</reference>
<gene>
    <name evidence="4" type="ORF">MNBD_ALPHA07-489</name>
</gene>
<evidence type="ECO:0000256" key="1">
    <source>
        <dbReference type="ARBA" id="ARBA00022679"/>
    </source>
</evidence>
<feature type="non-terminal residue" evidence="4">
    <location>
        <position position="199"/>
    </location>
</feature>
<dbReference type="CDD" id="cd01448">
    <property type="entry name" value="TST_Repeat_1"/>
    <property type="match status" value="1"/>
</dbReference>
<accession>A0A3B0SAE1</accession>
<proteinExistence type="predicted"/>
<dbReference type="EC" id="2.8.1.1" evidence="4"/>
<dbReference type="GO" id="GO:0004792">
    <property type="term" value="F:thiosulfate-cyanide sulfurtransferase activity"/>
    <property type="evidence" value="ECO:0007669"/>
    <property type="project" value="UniProtKB-EC"/>
</dbReference>
<dbReference type="EMBL" id="UOEG01000217">
    <property type="protein sequence ID" value="VAW00953.1"/>
    <property type="molecule type" value="Genomic_DNA"/>
</dbReference>
<dbReference type="InterPro" id="IPR001307">
    <property type="entry name" value="Thiosulphate_STrfase_CS"/>
</dbReference>
<protein>
    <submittedName>
        <fullName evidence="4">Thiosulfate sulfurtransferase, rhodanese</fullName>
        <ecNumber evidence="4">2.8.1.1</ecNumber>
    </submittedName>
</protein>
<evidence type="ECO:0000256" key="2">
    <source>
        <dbReference type="ARBA" id="ARBA00022737"/>
    </source>
</evidence>
<dbReference type="Gene3D" id="3.40.250.10">
    <property type="entry name" value="Rhodanese-like domain"/>
    <property type="match status" value="1"/>
</dbReference>
<dbReference type="SMART" id="SM00450">
    <property type="entry name" value="RHOD"/>
    <property type="match status" value="1"/>
</dbReference>